<keyword evidence="6 7" id="KW-0472">Membrane</keyword>
<proteinExistence type="inferred from homology"/>
<evidence type="ECO:0000313" key="9">
    <source>
        <dbReference type="Proteomes" id="UP001597299"/>
    </source>
</evidence>
<dbReference type="PANTHER" id="PTHR33508">
    <property type="entry name" value="UPF0056 MEMBRANE PROTEIN YHCE"/>
    <property type="match status" value="1"/>
</dbReference>
<evidence type="ECO:0000313" key="8">
    <source>
        <dbReference type="EMBL" id="MFD2140934.1"/>
    </source>
</evidence>
<evidence type="ECO:0000256" key="6">
    <source>
        <dbReference type="ARBA" id="ARBA00023136"/>
    </source>
</evidence>
<dbReference type="PANTHER" id="PTHR33508:SF1">
    <property type="entry name" value="UPF0056 MEMBRANE PROTEIN YHCE"/>
    <property type="match status" value="1"/>
</dbReference>
<feature type="transmembrane region" description="Helical" evidence="7">
    <location>
        <begin position="12"/>
        <end position="29"/>
    </location>
</feature>
<feature type="transmembrane region" description="Helical" evidence="7">
    <location>
        <begin position="70"/>
        <end position="90"/>
    </location>
</feature>
<evidence type="ECO:0000256" key="1">
    <source>
        <dbReference type="ARBA" id="ARBA00004651"/>
    </source>
</evidence>
<protein>
    <recommendedName>
        <fullName evidence="7">UPF0056 membrane protein</fullName>
    </recommendedName>
</protein>
<dbReference type="Pfam" id="PF01914">
    <property type="entry name" value="MarC"/>
    <property type="match status" value="1"/>
</dbReference>
<evidence type="ECO:0000256" key="3">
    <source>
        <dbReference type="ARBA" id="ARBA00022475"/>
    </source>
</evidence>
<keyword evidence="9" id="KW-1185">Reference proteome</keyword>
<feature type="transmembrane region" description="Helical" evidence="7">
    <location>
        <begin position="181"/>
        <end position="202"/>
    </location>
</feature>
<comment type="subcellular location">
    <subcellularLocation>
        <location evidence="1 7">Cell membrane</location>
        <topology evidence="1 7">Multi-pass membrane protein</topology>
    </subcellularLocation>
</comment>
<evidence type="ECO:0000256" key="4">
    <source>
        <dbReference type="ARBA" id="ARBA00022692"/>
    </source>
</evidence>
<comment type="similarity">
    <text evidence="2 7">Belongs to the UPF0056 (MarC) family.</text>
</comment>
<dbReference type="NCBIfam" id="TIGR00427">
    <property type="entry name" value="NAAT family transporter"/>
    <property type="match status" value="1"/>
</dbReference>
<sequence length="207" mass="21835">MNWSSHLQEFVTFWVVIDPLGTLPVFLAVTTGLEAAARRKVAVLSIAISFAVLVFFALAGHWLLDAMDVSIASFQIAGGIVLFLFALSMIHGGHANSAHPEIDANPMDIAIYPLAIPSIASPGAMLAAVVLSDDSRHDLADRMLTLVTMSVVLLLSLAILLCAGFLARVIGRGGGSIISRVMGMILAAMAIDLILSAAANWLHLPPI</sequence>
<keyword evidence="4 7" id="KW-0812">Transmembrane</keyword>
<gene>
    <name evidence="8" type="ORF">ACFSNC_11020</name>
</gene>
<feature type="transmembrane region" description="Helical" evidence="7">
    <location>
        <begin position="143"/>
        <end position="169"/>
    </location>
</feature>
<comment type="caution">
    <text evidence="8">The sequence shown here is derived from an EMBL/GenBank/DDBJ whole genome shotgun (WGS) entry which is preliminary data.</text>
</comment>
<accession>A0ABW4YXL7</accession>
<keyword evidence="5 7" id="KW-1133">Transmembrane helix</keyword>
<reference evidence="9" key="1">
    <citation type="journal article" date="2019" name="Int. J. Syst. Evol. Microbiol.">
        <title>The Global Catalogue of Microorganisms (GCM) 10K type strain sequencing project: providing services to taxonomists for standard genome sequencing and annotation.</title>
        <authorList>
            <consortium name="The Broad Institute Genomics Platform"/>
            <consortium name="The Broad Institute Genome Sequencing Center for Infectious Disease"/>
            <person name="Wu L."/>
            <person name="Ma J."/>
        </authorList>
    </citation>
    <scope>NUCLEOTIDE SEQUENCE [LARGE SCALE GENOMIC DNA]</scope>
    <source>
        <strain evidence="9">CCM 7435</strain>
    </source>
</reference>
<dbReference type="EMBL" id="JBHUHD010000001">
    <property type="protein sequence ID" value="MFD2140934.1"/>
    <property type="molecule type" value="Genomic_DNA"/>
</dbReference>
<evidence type="ECO:0000256" key="2">
    <source>
        <dbReference type="ARBA" id="ARBA00009784"/>
    </source>
</evidence>
<dbReference type="RefSeq" id="WP_213350519.1">
    <property type="nucleotide sequence ID" value="NZ_JAHBGB010000002.1"/>
</dbReference>
<name>A0ABW4YXL7_9HYPH</name>
<dbReference type="InterPro" id="IPR002771">
    <property type="entry name" value="Multi_antbiot-R_MarC"/>
</dbReference>
<feature type="transmembrane region" description="Helical" evidence="7">
    <location>
        <begin position="41"/>
        <end position="64"/>
    </location>
</feature>
<organism evidence="8 9">
    <name type="scientific">Ancylobacter oerskovii</name>
    <dbReference type="NCBI Taxonomy" id="459519"/>
    <lineage>
        <taxon>Bacteria</taxon>
        <taxon>Pseudomonadati</taxon>
        <taxon>Pseudomonadota</taxon>
        <taxon>Alphaproteobacteria</taxon>
        <taxon>Hyphomicrobiales</taxon>
        <taxon>Xanthobacteraceae</taxon>
        <taxon>Ancylobacter</taxon>
    </lineage>
</organism>
<feature type="transmembrane region" description="Helical" evidence="7">
    <location>
        <begin position="111"/>
        <end position="131"/>
    </location>
</feature>
<keyword evidence="3" id="KW-1003">Cell membrane</keyword>
<dbReference type="Proteomes" id="UP001597299">
    <property type="component" value="Unassembled WGS sequence"/>
</dbReference>
<evidence type="ECO:0000256" key="7">
    <source>
        <dbReference type="RuleBase" id="RU362048"/>
    </source>
</evidence>
<evidence type="ECO:0000256" key="5">
    <source>
        <dbReference type="ARBA" id="ARBA00022989"/>
    </source>
</evidence>